<reference evidence="3 4" key="2">
    <citation type="journal article" date="2023" name="Mol. Biol. Evol.">
        <title>Genomics of Secondarily Temperate Adaptation in the Only Non-Antarctic Icefish.</title>
        <authorList>
            <person name="Rivera-Colon A.G."/>
            <person name="Rayamajhi N."/>
            <person name="Minhas B.F."/>
            <person name="Madrigal G."/>
            <person name="Bilyk K.T."/>
            <person name="Yoon V."/>
            <person name="Hune M."/>
            <person name="Gregory S."/>
            <person name="Cheng C.H.C."/>
            <person name="Catchen J.M."/>
        </authorList>
    </citation>
    <scope>NUCLEOTIDE SEQUENCE [LARGE SCALE GENOMIC DNA]</scope>
    <source>
        <strain evidence="3">JMC-PN-2008</strain>
    </source>
</reference>
<evidence type="ECO:0000259" key="2">
    <source>
        <dbReference type="Pfam" id="PF22215"/>
    </source>
</evidence>
<protein>
    <recommendedName>
        <fullName evidence="2">Mixed lineage kinase domain-containing protein</fullName>
    </recommendedName>
</protein>
<evidence type="ECO:0000256" key="1">
    <source>
        <dbReference type="SAM" id="MobiDB-lite"/>
    </source>
</evidence>
<gene>
    <name evidence="3" type="ORF">PBY51_011361</name>
</gene>
<keyword evidence="4" id="KW-1185">Reference proteome</keyword>
<sequence>MAALDPFLGVVDFSLNLCSTICRRAANVSAHKERCQQIAQRVKALEGLILIIKHGGVGQLSPAVHNALREICSNLTSAKTLMEKIGRTKAVMRFLKSSSQEGQFLYLDKRLSDNFKVLSGLIEHGDTLSRARFPVSGNTGPTTPIPQPSNTPQPSPPSPIPYSPMPPMAACNPEPHMHYSRMPPMAMCSPTPSVIYTMLPIYSVPFSTTISSNPATSTMDPMIVLAANTSVVTSLSSKLFFP</sequence>
<reference evidence="3 4" key="1">
    <citation type="journal article" date="2023" name="Genes (Basel)">
        <title>Chromosome-Level Genome Assembly and Circadian Gene Repertoire of the Patagonia Blennie Eleginops maclovinus-The Closest Ancestral Proxy of Antarctic Cryonotothenioids.</title>
        <authorList>
            <person name="Cheng C.C."/>
            <person name="Rivera-Colon A.G."/>
            <person name="Minhas B.F."/>
            <person name="Wilson L."/>
            <person name="Rayamajhi N."/>
            <person name="Vargas-Chacoff L."/>
            <person name="Catchen J.M."/>
        </authorList>
    </citation>
    <scope>NUCLEOTIDE SEQUENCE [LARGE SCALE GENOMIC DNA]</scope>
    <source>
        <strain evidence="3">JMC-PN-2008</strain>
    </source>
</reference>
<dbReference type="Proteomes" id="UP001346869">
    <property type="component" value="Unassembled WGS sequence"/>
</dbReference>
<dbReference type="AlphaFoldDB" id="A0AAN8ATN5"/>
<dbReference type="EMBL" id="JAUZQC010000008">
    <property type="protein sequence ID" value="KAK5866817.1"/>
    <property type="molecule type" value="Genomic_DNA"/>
</dbReference>
<dbReference type="InterPro" id="IPR054000">
    <property type="entry name" value="MLKL_N"/>
</dbReference>
<dbReference type="Gene3D" id="1.20.930.20">
    <property type="entry name" value="Adaptor protein Cbl, N-terminal domain"/>
    <property type="match status" value="1"/>
</dbReference>
<dbReference type="InterPro" id="IPR059179">
    <property type="entry name" value="MLKL-like_MCAfunc"/>
</dbReference>
<dbReference type="GO" id="GO:0007166">
    <property type="term" value="P:cell surface receptor signaling pathway"/>
    <property type="evidence" value="ECO:0007669"/>
    <property type="project" value="InterPro"/>
</dbReference>
<evidence type="ECO:0000313" key="3">
    <source>
        <dbReference type="EMBL" id="KAK5866817.1"/>
    </source>
</evidence>
<name>A0AAN8ATN5_ELEMC</name>
<dbReference type="InterPro" id="IPR036537">
    <property type="entry name" value="Adaptor_Cbl_N_dom_sf"/>
</dbReference>
<evidence type="ECO:0000313" key="4">
    <source>
        <dbReference type="Proteomes" id="UP001346869"/>
    </source>
</evidence>
<feature type="compositionally biased region" description="Pro residues" evidence="1">
    <location>
        <begin position="143"/>
        <end position="162"/>
    </location>
</feature>
<dbReference type="CDD" id="cd21037">
    <property type="entry name" value="MLKL_NTD"/>
    <property type="match status" value="1"/>
</dbReference>
<dbReference type="Pfam" id="PF22215">
    <property type="entry name" value="MLKL_N"/>
    <property type="match status" value="1"/>
</dbReference>
<proteinExistence type="predicted"/>
<comment type="caution">
    <text evidence="3">The sequence shown here is derived from an EMBL/GenBank/DDBJ whole genome shotgun (WGS) entry which is preliminary data.</text>
</comment>
<feature type="region of interest" description="Disordered" evidence="1">
    <location>
        <begin position="132"/>
        <end position="162"/>
    </location>
</feature>
<organism evidence="3 4">
    <name type="scientific">Eleginops maclovinus</name>
    <name type="common">Patagonian blennie</name>
    <name type="synonym">Eleginus maclovinus</name>
    <dbReference type="NCBI Taxonomy" id="56733"/>
    <lineage>
        <taxon>Eukaryota</taxon>
        <taxon>Metazoa</taxon>
        <taxon>Chordata</taxon>
        <taxon>Craniata</taxon>
        <taxon>Vertebrata</taxon>
        <taxon>Euteleostomi</taxon>
        <taxon>Actinopterygii</taxon>
        <taxon>Neopterygii</taxon>
        <taxon>Teleostei</taxon>
        <taxon>Neoteleostei</taxon>
        <taxon>Acanthomorphata</taxon>
        <taxon>Eupercaria</taxon>
        <taxon>Perciformes</taxon>
        <taxon>Notothenioidei</taxon>
        <taxon>Eleginopidae</taxon>
        <taxon>Eleginops</taxon>
    </lineage>
</organism>
<feature type="domain" description="Mixed lineage kinase" evidence="2">
    <location>
        <begin position="15"/>
        <end position="122"/>
    </location>
</feature>
<accession>A0AAN8ATN5</accession>